<reference evidence="1" key="1">
    <citation type="submission" date="2025-08" db="UniProtKB">
        <authorList>
            <consortium name="RefSeq"/>
        </authorList>
    </citation>
    <scope>IDENTIFICATION</scope>
</reference>
<dbReference type="KEGG" id="nta:107765537"/>
<gene>
    <name evidence="1" type="primary">LOC107765537</name>
</gene>
<organism evidence="1">
    <name type="scientific">Nicotiana tabacum</name>
    <name type="common">Common tobacco</name>
    <dbReference type="NCBI Taxonomy" id="4097"/>
    <lineage>
        <taxon>Eukaryota</taxon>
        <taxon>Viridiplantae</taxon>
        <taxon>Streptophyta</taxon>
        <taxon>Embryophyta</taxon>
        <taxon>Tracheophyta</taxon>
        <taxon>Spermatophyta</taxon>
        <taxon>Magnoliopsida</taxon>
        <taxon>eudicotyledons</taxon>
        <taxon>Gunneridae</taxon>
        <taxon>Pentapetalae</taxon>
        <taxon>asterids</taxon>
        <taxon>lamiids</taxon>
        <taxon>Solanales</taxon>
        <taxon>Solanaceae</taxon>
        <taxon>Nicotianoideae</taxon>
        <taxon>Nicotianeae</taxon>
        <taxon>Nicotiana</taxon>
    </lineage>
</organism>
<protein>
    <submittedName>
        <fullName evidence="1">Uncharacterized protein</fullName>
    </submittedName>
</protein>
<dbReference type="RefSeq" id="XP_016439687.1">
    <property type="nucleotide sequence ID" value="XM_016584201.1"/>
</dbReference>
<proteinExistence type="predicted"/>
<dbReference type="PANTHER" id="PTHR35046:SF20">
    <property type="entry name" value="RETROTRANSPOSON GAG DOMAIN-CONTAINING PROTEIN"/>
    <property type="match status" value="1"/>
</dbReference>
<evidence type="ECO:0000313" key="1">
    <source>
        <dbReference type="RefSeq" id="XP_016439687.1"/>
    </source>
</evidence>
<dbReference type="OrthoDB" id="1194562at2759"/>
<dbReference type="AlphaFoldDB" id="A0A1S3XJ32"/>
<sequence length="193" mass="22636">MVIKLCLSTKFHPYPYSMEVEDDDILEVTRQCLVSFSIGKIYKDMIWYDVVKMDACHLLLGRPWVYDRCSKYDEDLNTYSFTNDEYKIILVPLNPEEIAKNLKFNDDSFLNKLRIIGPINREKSLNVSRIKEEKHELDLQVKDLPPKFDDDLVEHPICELNFSPNRDAQHNINLIVDSILPNEASYCINPEVH</sequence>
<accession>A0A1S3XJ32</accession>
<dbReference type="PaxDb" id="4097-A0A1S3XJ32"/>
<dbReference type="PANTHER" id="PTHR35046">
    <property type="entry name" value="ZINC KNUCKLE (CCHC-TYPE) FAMILY PROTEIN"/>
    <property type="match status" value="1"/>
</dbReference>
<name>A0A1S3XJ32_TOBAC</name>